<dbReference type="Proteomes" id="UP000673691">
    <property type="component" value="Unassembled WGS sequence"/>
</dbReference>
<name>A0A8H7ZPF3_9FUNG</name>
<accession>A0A8H7ZPF3</accession>
<dbReference type="EMBL" id="JAEFCI010011040">
    <property type="protein sequence ID" value="KAG5456859.1"/>
    <property type="molecule type" value="Genomic_DNA"/>
</dbReference>
<evidence type="ECO:0000313" key="3">
    <source>
        <dbReference type="Proteomes" id="UP000673691"/>
    </source>
</evidence>
<protein>
    <submittedName>
        <fullName evidence="2">Uncharacterized protein</fullName>
    </submittedName>
</protein>
<organism evidence="2 3">
    <name type="scientific">Olpidium bornovanus</name>
    <dbReference type="NCBI Taxonomy" id="278681"/>
    <lineage>
        <taxon>Eukaryota</taxon>
        <taxon>Fungi</taxon>
        <taxon>Fungi incertae sedis</taxon>
        <taxon>Olpidiomycota</taxon>
        <taxon>Olpidiomycotina</taxon>
        <taxon>Olpidiomycetes</taxon>
        <taxon>Olpidiales</taxon>
        <taxon>Olpidiaceae</taxon>
        <taxon>Olpidium</taxon>
    </lineage>
</organism>
<keyword evidence="3" id="KW-1185">Reference proteome</keyword>
<dbReference type="AlphaFoldDB" id="A0A8H7ZPF3"/>
<sequence length="196" mass="21839">MRWSSRRGRDGSDQPATYVAAGFLPGEKAGHANSSIARKVRFVMVVPGSEEDVPLVDDAQAQWYFEVTIQIVSSVASARKPFLRGRPCRPAVERLAGIGGRRSEIWAFFRRRYISNARRVSNPLMRPRCSVNLTLRHFPPLCSLRGHLKQGDPDQTSSDQLRSMRNKLLPHLISQLSPTLGGPPEFGDALPLPPSR</sequence>
<proteinExistence type="predicted"/>
<feature type="region of interest" description="Disordered" evidence="1">
    <location>
        <begin position="174"/>
        <end position="196"/>
    </location>
</feature>
<evidence type="ECO:0000313" key="2">
    <source>
        <dbReference type="EMBL" id="KAG5456859.1"/>
    </source>
</evidence>
<evidence type="ECO:0000256" key="1">
    <source>
        <dbReference type="SAM" id="MobiDB-lite"/>
    </source>
</evidence>
<gene>
    <name evidence="2" type="ORF">BJ554DRAFT_3275</name>
</gene>
<reference evidence="2 3" key="1">
    <citation type="journal article" name="Sci. Rep.">
        <title>Genome-scale phylogenetic analyses confirm Olpidium as the closest living zoosporic fungus to the non-flagellated, terrestrial fungi.</title>
        <authorList>
            <person name="Chang Y."/>
            <person name="Rochon D."/>
            <person name="Sekimoto S."/>
            <person name="Wang Y."/>
            <person name="Chovatia M."/>
            <person name="Sandor L."/>
            <person name="Salamov A."/>
            <person name="Grigoriev I.V."/>
            <person name="Stajich J.E."/>
            <person name="Spatafora J.W."/>
        </authorList>
    </citation>
    <scope>NUCLEOTIDE SEQUENCE [LARGE SCALE GENOMIC DNA]</scope>
    <source>
        <strain evidence="2">S191</strain>
    </source>
</reference>
<comment type="caution">
    <text evidence="2">The sequence shown here is derived from an EMBL/GenBank/DDBJ whole genome shotgun (WGS) entry which is preliminary data.</text>
</comment>